<name>A0ABP4G4K8_9PSEU</name>
<dbReference type="Pfam" id="PF17754">
    <property type="entry name" value="TetR_C_14"/>
    <property type="match status" value="1"/>
</dbReference>
<organism evidence="6 7">
    <name type="scientific">Prauserella alba</name>
    <dbReference type="NCBI Taxonomy" id="176898"/>
    <lineage>
        <taxon>Bacteria</taxon>
        <taxon>Bacillati</taxon>
        <taxon>Actinomycetota</taxon>
        <taxon>Actinomycetes</taxon>
        <taxon>Pseudonocardiales</taxon>
        <taxon>Pseudonocardiaceae</taxon>
        <taxon>Prauserella</taxon>
    </lineage>
</organism>
<reference evidence="7" key="1">
    <citation type="journal article" date="2019" name="Int. J. Syst. Evol. Microbiol.">
        <title>The Global Catalogue of Microorganisms (GCM) 10K type strain sequencing project: providing services to taxonomists for standard genome sequencing and annotation.</title>
        <authorList>
            <consortium name="The Broad Institute Genomics Platform"/>
            <consortium name="The Broad Institute Genome Sequencing Center for Infectious Disease"/>
            <person name="Wu L."/>
            <person name="Ma J."/>
        </authorList>
    </citation>
    <scope>NUCLEOTIDE SEQUENCE [LARGE SCALE GENOMIC DNA]</scope>
    <source>
        <strain evidence="7">JCM 13022</strain>
    </source>
</reference>
<dbReference type="InterPro" id="IPR001647">
    <property type="entry name" value="HTH_TetR"/>
</dbReference>
<dbReference type="Pfam" id="PF00440">
    <property type="entry name" value="TetR_N"/>
    <property type="match status" value="1"/>
</dbReference>
<dbReference type="PANTHER" id="PTHR30055:SF234">
    <property type="entry name" value="HTH-TYPE TRANSCRIPTIONAL REGULATOR BETI"/>
    <property type="match status" value="1"/>
</dbReference>
<dbReference type="InterPro" id="IPR009057">
    <property type="entry name" value="Homeodomain-like_sf"/>
</dbReference>
<proteinExistence type="predicted"/>
<evidence type="ECO:0000259" key="5">
    <source>
        <dbReference type="PROSITE" id="PS50977"/>
    </source>
</evidence>
<dbReference type="InterPro" id="IPR050109">
    <property type="entry name" value="HTH-type_TetR-like_transc_reg"/>
</dbReference>
<evidence type="ECO:0000256" key="2">
    <source>
        <dbReference type="ARBA" id="ARBA00023125"/>
    </source>
</evidence>
<evidence type="ECO:0000313" key="7">
    <source>
        <dbReference type="Proteomes" id="UP001500467"/>
    </source>
</evidence>
<feature type="DNA-binding region" description="H-T-H motif" evidence="4">
    <location>
        <begin position="57"/>
        <end position="76"/>
    </location>
</feature>
<keyword evidence="7" id="KW-1185">Reference proteome</keyword>
<dbReference type="PROSITE" id="PS50977">
    <property type="entry name" value="HTH_TETR_2"/>
    <property type="match status" value="1"/>
</dbReference>
<dbReference type="InterPro" id="IPR041347">
    <property type="entry name" value="MftR_C"/>
</dbReference>
<evidence type="ECO:0000256" key="3">
    <source>
        <dbReference type="ARBA" id="ARBA00023163"/>
    </source>
</evidence>
<feature type="domain" description="HTH tetR-type" evidence="5">
    <location>
        <begin position="34"/>
        <end position="94"/>
    </location>
</feature>
<gene>
    <name evidence="6" type="ORF">GCM10009675_39380</name>
</gene>
<keyword evidence="3" id="KW-0804">Transcription</keyword>
<dbReference type="EMBL" id="BAAALM010000015">
    <property type="protein sequence ID" value="GAA1213707.1"/>
    <property type="molecule type" value="Genomic_DNA"/>
</dbReference>
<keyword evidence="1" id="KW-0805">Transcription regulation</keyword>
<evidence type="ECO:0000256" key="4">
    <source>
        <dbReference type="PROSITE-ProRule" id="PRU00335"/>
    </source>
</evidence>
<dbReference type="Gene3D" id="1.10.10.60">
    <property type="entry name" value="Homeodomain-like"/>
    <property type="match status" value="1"/>
</dbReference>
<dbReference type="Gene3D" id="1.10.357.10">
    <property type="entry name" value="Tetracycline Repressor, domain 2"/>
    <property type="match status" value="1"/>
</dbReference>
<keyword evidence="2 4" id="KW-0238">DNA-binding</keyword>
<dbReference type="PRINTS" id="PR00455">
    <property type="entry name" value="HTHTETR"/>
</dbReference>
<dbReference type="SUPFAM" id="SSF46689">
    <property type="entry name" value="Homeodomain-like"/>
    <property type="match status" value="1"/>
</dbReference>
<accession>A0ABP4G4K8</accession>
<dbReference type="PANTHER" id="PTHR30055">
    <property type="entry name" value="HTH-TYPE TRANSCRIPTIONAL REGULATOR RUTR"/>
    <property type="match status" value="1"/>
</dbReference>
<dbReference type="Proteomes" id="UP001500467">
    <property type="component" value="Unassembled WGS sequence"/>
</dbReference>
<sequence length="230" mass="26070">MIHGVVKQGDTANGVETLRDRYRREPGLRERKKRKAMRHIQDTALQLFAVHGFRSVTIERVADEAEVSPSTVYRYFGTKEQLVLYDESDPELLRRFDHLLVEHSPIEALRRVLGELADFLPAGSPTNGAPSGGEPFGVDSLLRTRIHFLLTEPSVRKALGAEVDQVEALLRDILAIHTGLGIDSLRLRVFVSALVHALIALIEYWHDTDYREPFEDLVEETFTMLDSLEL</sequence>
<comment type="caution">
    <text evidence="6">The sequence shown here is derived from an EMBL/GenBank/DDBJ whole genome shotgun (WGS) entry which is preliminary data.</text>
</comment>
<evidence type="ECO:0000256" key="1">
    <source>
        <dbReference type="ARBA" id="ARBA00023015"/>
    </source>
</evidence>
<protein>
    <submittedName>
        <fullName evidence="6">TetR family transcriptional regulator</fullName>
    </submittedName>
</protein>
<evidence type="ECO:0000313" key="6">
    <source>
        <dbReference type="EMBL" id="GAA1213707.1"/>
    </source>
</evidence>